<keyword evidence="2" id="KW-0882">Thioester bond</keyword>
<dbReference type="Gene3D" id="1.50.10.20">
    <property type="match status" value="1"/>
</dbReference>
<evidence type="ECO:0000259" key="5">
    <source>
        <dbReference type="SMART" id="SM01360"/>
    </source>
</evidence>
<dbReference type="InterPro" id="IPR011625">
    <property type="entry name" value="A2M_N_BRD"/>
</dbReference>
<dbReference type="GeneID" id="108038446"/>
<dbReference type="Pfam" id="PF01835">
    <property type="entry name" value="MG2"/>
    <property type="match status" value="1"/>
</dbReference>
<accession>A0ABM5JFI4</accession>
<dbReference type="InterPro" id="IPR001599">
    <property type="entry name" value="Macroglobln_a2"/>
</dbReference>
<dbReference type="Gene3D" id="2.20.130.20">
    <property type="match status" value="1"/>
</dbReference>
<reference evidence="7" key="1">
    <citation type="journal article" date="2021" name="Elife">
        <title>Highly contiguous assemblies of 101 drosophilid genomes.</title>
        <authorList>
            <person name="Kim B.Y."/>
            <person name="Wang J.R."/>
            <person name="Miller D.E."/>
            <person name="Barmina O."/>
            <person name="Delaney E."/>
            <person name="Thompson A."/>
            <person name="Comeault A.A."/>
            <person name="Peede D."/>
            <person name="D'Agostino E.R."/>
            <person name="Pelaez J."/>
            <person name="Aguilar J.M."/>
            <person name="Haji D."/>
            <person name="Matsunaga T."/>
            <person name="Armstrong E.E."/>
            <person name="Zych M."/>
            <person name="Ogawa Y."/>
            <person name="Stamenkovic-Radak M."/>
            <person name="Jelic M."/>
            <person name="Veselinovic M.S."/>
            <person name="Tanaskovic M."/>
            <person name="Eric P."/>
            <person name="Gao J.J."/>
            <person name="Katoh T.K."/>
            <person name="Toda M.J."/>
            <person name="Watabe H."/>
            <person name="Watada M."/>
            <person name="Davis J.S."/>
            <person name="Moyle L.C."/>
            <person name="Manoli G."/>
            <person name="Bertolini E."/>
            <person name="Kostal V."/>
            <person name="Hawley R.S."/>
            <person name="Takahashi A."/>
            <person name="Jones C.D."/>
            <person name="Price D.K."/>
            <person name="Whiteman N."/>
            <person name="Kopp A."/>
            <person name="Matute D.R."/>
            <person name="Petrov D.A."/>
        </authorList>
    </citation>
    <scope>NUCLEOTIDE SEQUENCE [LARGE SCALE GENOMIC DNA]</scope>
</reference>
<feature type="domain" description="Alpha-2-macroglobulin bait region" evidence="4">
    <location>
        <begin position="219"/>
        <end position="424"/>
    </location>
</feature>
<dbReference type="Gene3D" id="2.60.120.1540">
    <property type="match status" value="1"/>
</dbReference>
<dbReference type="Proteomes" id="UP001652680">
    <property type="component" value="Unassembled WGS sequence"/>
</dbReference>
<dbReference type="PANTHER" id="PTHR11412:SF136">
    <property type="entry name" value="CD109 ANTIGEN"/>
    <property type="match status" value="1"/>
</dbReference>
<dbReference type="Gene3D" id="2.60.40.1930">
    <property type="match status" value="2"/>
</dbReference>
<name>A0ABM5JFI4_DRORH</name>
<dbReference type="Pfam" id="PF00207">
    <property type="entry name" value="A2M"/>
    <property type="match status" value="1"/>
</dbReference>
<evidence type="ECO:0008006" key="8">
    <source>
        <dbReference type="Google" id="ProtNLM"/>
    </source>
</evidence>
<dbReference type="InterPro" id="IPR050473">
    <property type="entry name" value="A2M/Complement_sys"/>
</dbReference>
<proteinExistence type="predicted"/>
<evidence type="ECO:0000259" key="4">
    <source>
        <dbReference type="SMART" id="SM01359"/>
    </source>
</evidence>
<dbReference type="EnsemblMetazoa" id="XM_044461651.1">
    <property type="protein sequence ID" value="XP_044317586.1"/>
    <property type="gene ID" value="LOC108038446"/>
</dbReference>
<keyword evidence="1 3" id="KW-0732">Signal</keyword>
<evidence type="ECO:0000256" key="2">
    <source>
        <dbReference type="ARBA" id="ARBA00022966"/>
    </source>
</evidence>
<feature type="domain" description="Alpha-2-macroglobulin" evidence="5">
    <location>
        <begin position="500"/>
        <end position="592"/>
    </location>
</feature>
<dbReference type="PANTHER" id="PTHR11412">
    <property type="entry name" value="MACROGLOBULIN / COMPLEMENT"/>
    <property type="match status" value="1"/>
</dbReference>
<dbReference type="SMART" id="SM01359">
    <property type="entry name" value="A2M_N_2"/>
    <property type="match status" value="1"/>
</dbReference>
<dbReference type="RefSeq" id="XP_044317586.1">
    <property type="nucleotide sequence ID" value="XM_044461651.1"/>
</dbReference>
<dbReference type="InterPro" id="IPR008930">
    <property type="entry name" value="Terpenoid_cyclase/PrenylTrfase"/>
</dbReference>
<dbReference type="InterPro" id="IPR041555">
    <property type="entry name" value="MG3"/>
</dbReference>
<dbReference type="SMART" id="SM01360">
    <property type="entry name" value="A2M"/>
    <property type="match status" value="1"/>
</dbReference>
<dbReference type="InterPro" id="IPR011626">
    <property type="entry name" value="Alpha-macroglobulin_TED"/>
</dbReference>
<organism evidence="6 7">
    <name type="scientific">Drosophila rhopaloa</name>
    <name type="common">Fruit fly</name>
    <dbReference type="NCBI Taxonomy" id="1041015"/>
    <lineage>
        <taxon>Eukaryota</taxon>
        <taxon>Metazoa</taxon>
        <taxon>Ecdysozoa</taxon>
        <taxon>Arthropoda</taxon>
        <taxon>Hexapoda</taxon>
        <taxon>Insecta</taxon>
        <taxon>Pterygota</taxon>
        <taxon>Neoptera</taxon>
        <taxon>Endopterygota</taxon>
        <taxon>Diptera</taxon>
        <taxon>Brachycera</taxon>
        <taxon>Muscomorpha</taxon>
        <taxon>Ephydroidea</taxon>
        <taxon>Drosophilidae</taxon>
        <taxon>Drosophila</taxon>
        <taxon>Sophophora</taxon>
    </lineage>
</organism>
<feature type="signal peptide" evidence="3">
    <location>
        <begin position="1"/>
        <end position="19"/>
    </location>
</feature>
<dbReference type="Gene3D" id="2.60.40.1940">
    <property type="match status" value="1"/>
</dbReference>
<dbReference type="Gene3D" id="2.60.40.2950">
    <property type="match status" value="1"/>
</dbReference>
<protein>
    <recommendedName>
        <fullName evidence="8">CD109 antigen-like</fullName>
    </recommendedName>
</protein>
<feature type="chain" id="PRO_5045036616" description="CD109 antigen-like" evidence="3">
    <location>
        <begin position="20"/>
        <end position="968"/>
    </location>
</feature>
<reference evidence="6" key="2">
    <citation type="submission" date="2025-05" db="UniProtKB">
        <authorList>
            <consortium name="EnsemblMetazoa"/>
        </authorList>
    </citation>
    <scope>IDENTIFICATION</scope>
</reference>
<dbReference type="Gene3D" id="6.20.50.160">
    <property type="match status" value="1"/>
</dbReference>
<dbReference type="Gene3D" id="2.60.40.10">
    <property type="entry name" value="Immunoglobulins"/>
    <property type="match status" value="1"/>
</dbReference>
<dbReference type="InterPro" id="IPR002890">
    <property type="entry name" value="MG2"/>
</dbReference>
<dbReference type="Pfam" id="PF17791">
    <property type="entry name" value="MG3"/>
    <property type="match status" value="1"/>
</dbReference>
<evidence type="ECO:0000256" key="1">
    <source>
        <dbReference type="ARBA" id="ARBA00022729"/>
    </source>
</evidence>
<keyword evidence="7" id="KW-1185">Reference proteome</keyword>
<dbReference type="Pfam" id="PF07703">
    <property type="entry name" value="A2M_BRD"/>
    <property type="match status" value="1"/>
</dbReference>
<dbReference type="SUPFAM" id="SSF48239">
    <property type="entry name" value="Terpenoid cyclases/Protein prenyltransferases"/>
    <property type="match status" value="1"/>
</dbReference>
<evidence type="ECO:0000256" key="3">
    <source>
        <dbReference type="SAM" id="SignalP"/>
    </source>
</evidence>
<evidence type="ECO:0000313" key="7">
    <source>
        <dbReference type="Proteomes" id="UP001652680"/>
    </source>
</evidence>
<sequence>MLRFILIFYFLQNVFLINASGFYSIVGPKTIRSNTTYGIGIIMHNATESTNVSVSLTGPSFSITKEIQLAPMSWKNVDFDVPKLTDGDYHLKAKGVGGVEFQDSAKLDFAVDKTWIYIQTDKAIYKPADLMQFRILFLDKRTRPAMINQPISIKIRDGAQNLMKQWNDVKPTMGVFSGELQLSDQLVLGNWSLAVTVQGEGKKTKVIKVDQLMEPKFGVIVQTSKDVVASDGIIKAKIWAKYSSLKAVKGSVVVSIEGSAIEKTLPIDGHADVEFPITPTTKSDLKIVATVTEELTDLRKNGTAYVTLHQHRHKLEGRSWPTNFIPERLHKLKNPLIINVMSTDDISYFMLTIVVQATIYVHNIKDGVYRFDEKTIYFEKEFNNSIEITAPATANPNELVGLKVKTDPHSFVGLLGVDQRVLLYTTDNDLDHNQIFNNLEKYSNAVVTLTNAKIYNDPDWCNDILTWRFNNNCPPKHDGLRSSEIVKDTPPSTSQWFPDTWLFSNITEVGDNGNITLIKRIPDTMTSWIVTGFSLNTDSGIAVAKIPTRLQVFRPFFITTNLPYSVKRGEVVSIPVMVYNFLGTPVEATISIDSSDKEYEIIEVTNGNVTKWQREKGLRIPTNSGQSTLFMIRPNKVGLINLKITAVSPIASDTIVQRLKVEAEGATNYVSKTILVNLEGHHPLNSSEQEKTVDVDIPPDVVEDSTFIDFKVSGRILVPQLPNMEDLVGLRTGDQNLLNFISQILALEASQSNNSEILGLAKKYLESGYHNELTYKLDDGSFSAFGKADVTGSTWITAFIIRSFHQAAKYIDIDPNVLTAGLEFLASRQEQNGYFRELGRAYKNHYETPLALTSFVLLAFYENKEHISKFQNVIDKAVQFVAREVDQSNEPYDLAIAALALQLAKNVKADGVLSKLEGMASREGDLKWWPGSENGMSDYEVTAYVLLALLEKEIEGFTVNNVHCLLAD</sequence>
<evidence type="ECO:0000313" key="6">
    <source>
        <dbReference type="EnsemblMetazoa" id="XP_044317586.1"/>
    </source>
</evidence>
<dbReference type="Pfam" id="PF07678">
    <property type="entry name" value="TED_complement"/>
    <property type="match status" value="1"/>
</dbReference>
<dbReference type="InterPro" id="IPR013783">
    <property type="entry name" value="Ig-like_fold"/>
</dbReference>